<dbReference type="AlphaFoldDB" id="A0A9X0DCG0"/>
<dbReference type="EMBL" id="MU825396">
    <property type="protein sequence ID" value="KAJ7394860.1"/>
    <property type="molecule type" value="Genomic_DNA"/>
</dbReference>
<dbReference type="Proteomes" id="UP001163046">
    <property type="component" value="Unassembled WGS sequence"/>
</dbReference>
<dbReference type="OrthoDB" id="5988461at2759"/>
<proteinExistence type="predicted"/>
<evidence type="ECO:0000313" key="2">
    <source>
        <dbReference type="Proteomes" id="UP001163046"/>
    </source>
</evidence>
<keyword evidence="2" id="KW-1185">Reference proteome</keyword>
<accession>A0A9X0DCG0</accession>
<evidence type="ECO:0000313" key="1">
    <source>
        <dbReference type="EMBL" id="KAJ7394860.1"/>
    </source>
</evidence>
<reference evidence="1" key="1">
    <citation type="submission" date="2023-01" db="EMBL/GenBank/DDBJ databases">
        <title>Genome assembly of the deep-sea coral Lophelia pertusa.</title>
        <authorList>
            <person name="Herrera S."/>
            <person name="Cordes E."/>
        </authorList>
    </citation>
    <scope>NUCLEOTIDE SEQUENCE</scope>
    <source>
        <strain evidence="1">USNM1676648</strain>
        <tissue evidence="1">Polyp</tissue>
    </source>
</reference>
<organism evidence="1 2">
    <name type="scientific">Desmophyllum pertusum</name>
    <dbReference type="NCBI Taxonomy" id="174260"/>
    <lineage>
        <taxon>Eukaryota</taxon>
        <taxon>Metazoa</taxon>
        <taxon>Cnidaria</taxon>
        <taxon>Anthozoa</taxon>
        <taxon>Hexacorallia</taxon>
        <taxon>Scleractinia</taxon>
        <taxon>Caryophylliina</taxon>
        <taxon>Caryophylliidae</taxon>
        <taxon>Desmophyllum</taxon>
    </lineage>
</organism>
<name>A0A9X0DCG0_9CNID</name>
<gene>
    <name evidence="1" type="ORF">OS493_000695</name>
</gene>
<sequence length="128" mass="14924">MTHSCSYFQTPELARKLNEDWHNEPGCHGKPFFNIPLENIVIDELHLMLRITDRLEEGIIMDIVKWDEDDNKTNPGRQKSQVHMTDFLTTVRSLGVSLNVYKVGEKLEWTSLSWWGEETPAEQAPREI</sequence>
<comment type="caution">
    <text evidence="1">The sequence shown here is derived from an EMBL/GenBank/DDBJ whole genome shotgun (WGS) entry which is preliminary data.</text>
</comment>
<protein>
    <submittedName>
        <fullName evidence="1">Uncharacterized protein</fullName>
    </submittedName>
</protein>